<sequence>MPVDYKIIPQQGVVFVRYSGFARMEETGRALGQYLQDPSYVPGQKQLVDLSEVTEVEHNFPQLMEMQARKLDIFLSDKGQTLIAYHAPNDISLGMSEMILKSWDGISGIVARVFRTEEDCLQFLGVDAVTFTALVDAD</sequence>
<dbReference type="RefSeq" id="WP_108886625.1">
    <property type="nucleotide sequence ID" value="NZ_OMOJ01000005.1"/>
</dbReference>
<dbReference type="OrthoDB" id="7877306at2"/>
<protein>
    <submittedName>
        <fullName evidence="1">Uncharacterized protein</fullName>
    </submittedName>
</protein>
<evidence type="ECO:0000313" key="2">
    <source>
        <dbReference type="Proteomes" id="UP000244904"/>
    </source>
</evidence>
<dbReference type="Proteomes" id="UP000244904">
    <property type="component" value="Unassembled WGS sequence"/>
</dbReference>
<dbReference type="AlphaFoldDB" id="A0A2R8AXT0"/>
<dbReference type="EMBL" id="OMOJ01000005">
    <property type="protein sequence ID" value="SPF80767.1"/>
    <property type="molecule type" value="Genomic_DNA"/>
</dbReference>
<gene>
    <name evidence="1" type="ORF">PRI8871_02579</name>
</gene>
<reference evidence="2" key="1">
    <citation type="submission" date="2018-03" db="EMBL/GenBank/DDBJ databases">
        <authorList>
            <person name="Rodrigo-Torres L."/>
            <person name="Arahal R. D."/>
            <person name="Lucena T."/>
        </authorList>
    </citation>
    <scope>NUCLEOTIDE SEQUENCE [LARGE SCALE GENOMIC DNA]</scope>
    <source>
        <strain evidence="2">CECT 8871</strain>
    </source>
</reference>
<accession>A0A2R8AXT0</accession>
<proteinExistence type="predicted"/>
<keyword evidence="2" id="KW-1185">Reference proteome</keyword>
<name>A0A2R8AXT0_9RHOB</name>
<evidence type="ECO:0000313" key="1">
    <source>
        <dbReference type="EMBL" id="SPF80767.1"/>
    </source>
</evidence>
<organism evidence="1 2">
    <name type="scientific">Pseudoprimorskyibacter insulae</name>
    <dbReference type="NCBI Taxonomy" id="1695997"/>
    <lineage>
        <taxon>Bacteria</taxon>
        <taxon>Pseudomonadati</taxon>
        <taxon>Pseudomonadota</taxon>
        <taxon>Alphaproteobacteria</taxon>
        <taxon>Rhodobacterales</taxon>
        <taxon>Paracoccaceae</taxon>
        <taxon>Pseudoprimorskyibacter</taxon>
    </lineage>
</organism>